<keyword evidence="5" id="KW-0285">Flavoprotein</keyword>
<evidence type="ECO:0000313" key="11">
    <source>
        <dbReference type="Proteomes" id="UP000002217"/>
    </source>
</evidence>
<gene>
    <name evidence="10" type="ordered locus">Dtox_3378</name>
</gene>
<dbReference type="OrthoDB" id="135003at2"/>
<dbReference type="eggNOG" id="COG1148">
    <property type="taxonomic scope" value="Bacteria"/>
</dbReference>
<keyword evidence="11" id="KW-1185">Reference proteome</keyword>
<comment type="cofactor">
    <cofactor evidence="1">
        <name>FAD</name>
        <dbReference type="ChEBI" id="CHEBI:57692"/>
    </cofactor>
</comment>
<evidence type="ECO:0000259" key="9">
    <source>
        <dbReference type="PROSITE" id="PS51379"/>
    </source>
</evidence>
<dbReference type="Gene3D" id="3.50.50.60">
    <property type="entry name" value="FAD/NAD(P)-binding domain"/>
    <property type="match status" value="1"/>
</dbReference>
<dbReference type="PROSITE" id="PS51379">
    <property type="entry name" value="4FE4S_FER_2"/>
    <property type="match status" value="2"/>
</dbReference>
<keyword evidence="8" id="KW-0411">Iron-sulfur</keyword>
<evidence type="ECO:0000256" key="6">
    <source>
        <dbReference type="ARBA" id="ARBA00023002"/>
    </source>
</evidence>
<dbReference type="PROSITE" id="PS00198">
    <property type="entry name" value="4FE4S_FER_1"/>
    <property type="match status" value="1"/>
</dbReference>
<evidence type="ECO:0000256" key="2">
    <source>
        <dbReference type="ARBA" id="ARBA00006561"/>
    </source>
</evidence>
<organism evidence="10 11">
    <name type="scientific">Desulfofarcimen acetoxidans (strain ATCC 49208 / DSM 771 / KCTC 5769 / VKM B-1644 / 5575)</name>
    <name type="common">Desulfotomaculum acetoxidans</name>
    <dbReference type="NCBI Taxonomy" id="485916"/>
    <lineage>
        <taxon>Bacteria</taxon>
        <taxon>Bacillati</taxon>
        <taxon>Bacillota</taxon>
        <taxon>Clostridia</taxon>
        <taxon>Eubacteriales</taxon>
        <taxon>Peptococcaceae</taxon>
        <taxon>Desulfofarcimen</taxon>
    </lineage>
</organism>
<dbReference type="RefSeq" id="WP_015758798.1">
    <property type="nucleotide sequence ID" value="NC_013216.1"/>
</dbReference>
<dbReference type="STRING" id="485916.Dtox_3378"/>
<sequence>MKSVMVVGAGLAGTKIAIDLAEVGFEVYLVEKSASTGGTMQKLDKMFPTHDCSLCTLAPDTMDFGCKLSSVNSHPNIKTIVNAEILDFAGIPNNFEVTIRGTLHTPEERPVSCDKDFNLSVIKINIDFVILSTGFKTTDPSEQSYYGYGKYPNVITSLEFEALLKEARIFHTKIFRPGDRKKVEKIAWLQCVGSRNERIGRPYCSSICCMVAVKEAIMAREISSDTKTNIFLMDIRSHGKGYHDYQQKAEKDFQVGFIYSRIYGVSKDPTGNLVIRYATENGNIITEDFDLVVLSTGIEQPEDIKDLAEKFGIMLDEYNFALTQAFSGVCSSRPGIFIAGAFAGPMDIQESLTLASACVAEIISSSGINEKRIGKKPFNNHTSRQLAISEEPNIGVFLCSCNSRLDNILDFPKLTGELKNNQVHIFSDLCSLSGKEAAQKIILQKRLNRIVIAACSSKINSSIMKKLVAECGLSENMLQIVNIREQCAWVHMDKPKKATYKALEQIRMAVIKLSLSTDFTQHTSQITQEALIVGGGLAGLTSALYLAKLGCKVHLVEKTAALGGLAAQTMLSSDTNDENISKHLNLLINETTGRSEVNIYLNTEVKSCTGYVGNFISRLSDSTVLNHAVTIIAAGGQEAGHNNDGSAKEYLYGKSKLVYTQMELEALISLNDPLLNKARNIVMIQCVGSREKSYRHYCSRICCTQSIKQALRLKERDPHKNIFILYRDITTYGSLEKYYTEARSKGIIFIRYNINNKPTAEEISIPNKKFIKILVDDHILGNTIELETDILCLATGIEASPDNPKIASVFNVSLDDNNFFKERHIKLKPVDLNNDGIFACGLSHAPKSAEETITQAKAAVGRACTILCKGILQAHKTVAVNTGDCAACLTCLRTCPYSVPKIVEHKVFINPVQCRGCGICTSECPLNALELQNLSNEIMDAMIESLF</sequence>
<dbReference type="PANTHER" id="PTHR43498:SF1">
    <property type="entry name" value="COB--COM HETERODISULFIDE REDUCTASE IRON-SULFUR SUBUNIT A"/>
    <property type="match status" value="1"/>
</dbReference>
<evidence type="ECO:0000256" key="1">
    <source>
        <dbReference type="ARBA" id="ARBA00001974"/>
    </source>
</evidence>
<dbReference type="KEGG" id="dae:Dtox_3378"/>
<protein>
    <submittedName>
        <fullName evidence="10">4Fe-4S ferredoxin iron-sulfur binding domain protein</fullName>
    </submittedName>
</protein>
<keyword evidence="5" id="KW-0274">FAD</keyword>
<dbReference type="InterPro" id="IPR039650">
    <property type="entry name" value="HdrA-like"/>
</dbReference>
<dbReference type="GO" id="GO:0016491">
    <property type="term" value="F:oxidoreductase activity"/>
    <property type="evidence" value="ECO:0007669"/>
    <property type="project" value="UniProtKB-KW"/>
</dbReference>
<dbReference type="Gene3D" id="3.30.70.20">
    <property type="match status" value="1"/>
</dbReference>
<dbReference type="AlphaFoldDB" id="C8W6J9"/>
<evidence type="ECO:0000256" key="8">
    <source>
        <dbReference type="ARBA" id="ARBA00023014"/>
    </source>
</evidence>
<dbReference type="SUPFAM" id="SSF51905">
    <property type="entry name" value="FAD/NAD(P)-binding domain"/>
    <property type="match status" value="1"/>
</dbReference>
<dbReference type="InterPro" id="IPR017896">
    <property type="entry name" value="4Fe4S_Fe-S-bd"/>
</dbReference>
<evidence type="ECO:0000256" key="7">
    <source>
        <dbReference type="ARBA" id="ARBA00023004"/>
    </source>
</evidence>
<dbReference type="Pfam" id="PF12831">
    <property type="entry name" value="FAD_oxidored"/>
    <property type="match status" value="1"/>
</dbReference>
<keyword evidence="6" id="KW-0560">Oxidoreductase</keyword>
<dbReference type="Gene3D" id="3.40.50.720">
    <property type="entry name" value="NAD(P)-binding Rossmann-like Domain"/>
    <property type="match status" value="1"/>
</dbReference>
<accession>C8W6J9</accession>
<dbReference type="InterPro" id="IPR036188">
    <property type="entry name" value="FAD/NAD-bd_sf"/>
</dbReference>
<keyword evidence="7" id="KW-0408">Iron</keyword>
<proteinExistence type="inferred from homology"/>
<dbReference type="InterPro" id="IPR017900">
    <property type="entry name" value="4Fe4S_Fe_S_CS"/>
</dbReference>
<name>C8W6J9_DESAS</name>
<feature type="domain" description="4Fe-4S ferredoxin-type" evidence="9">
    <location>
        <begin position="876"/>
        <end position="904"/>
    </location>
</feature>
<dbReference type="GO" id="GO:0046872">
    <property type="term" value="F:metal ion binding"/>
    <property type="evidence" value="ECO:0007669"/>
    <property type="project" value="UniProtKB-KW"/>
</dbReference>
<dbReference type="HOGENOM" id="CLU_004231_2_0_9"/>
<dbReference type="GO" id="GO:0051539">
    <property type="term" value="F:4 iron, 4 sulfur cluster binding"/>
    <property type="evidence" value="ECO:0007669"/>
    <property type="project" value="UniProtKB-KW"/>
</dbReference>
<evidence type="ECO:0000313" key="10">
    <source>
        <dbReference type="EMBL" id="ACV64108.1"/>
    </source>
</evidence>
<evidence type="ECO:0000256" key="5">
    <source>
        <dbReference type="ARBA" id="ARBA00022827"/>
    </source>
</evidence>
<keyword evidence="3" id="KW-0004">4Fe-4S</keyword>
<dbReference type="EMBL" id="CP001720">
    <property type="protein sequence ID" value="ACV64108.1"/>
    <property type="molecule type" value="Genomic_DNA"/>
</dbReference>
<dbReference type="PANTHER" id="PTHR43498">
    <property type="entry name" value="FERREDOXIN:COB-COM HETERODISULFIDE REDUCTASE SUBUNIT A"/>
    <property type="match status" value="1"/>
</dbReference>
<evidence type="ECO:0000256" key="4">
    <source>
        <dbReference type="ARBA" id="ARBA00022723"/>
    </source>
</evidence>
<feature type="domain" description="4Fe-4S ferredoxin-type" evidence="9">
    <location>
        <begin position="905"/>
        <end position="934"/>
    </location>
</feature>
<keyword evidence="4" id="KW-0479">Metal-binding</keyword>
<evidence type="ECO:0000256" key="3">
    <source>
        <dbReference type="ARBA" id="ARBA00022485"/>
    </source>
</evidence>
<dbReference type="Proteomes" id="UP000002217">
    <property type="component" value="Chromosome"/>
</dbReference>
<dbReference type="SUPFAM" id="SSF51971">
    <property type="entry name" value="Nucleotide-binding domain"/>
    <property type="match status" value="1"/>
</dbReference>
<dbReference type="SUPFAM" id="SSF54862">
    <property type="entry name" value="4Fe-4S ferredoxins"/>
    <property type="match status" value="1"/>
</dbReference>
<dbReference type="Pfam" id="PF13450">
    <property type="entry name" value="NAD_binding_8"/>
    <property type="match status" value="1"/>
</dbReference>
<reference evidence="10 11" key="1">
    <citation type="journal article" date="2009" name="Stand. Genomic Sci.">
        <title>Complete genome sequence of Desulfotomaculum acetoxidans type strain (5575).</title>
        <authorList>
            <person name="Spring S."/>
            <person name="Lapidus A."/>
            <person name="Schroder M."/>
            <person name="Gleim D."/>
            <person name="Sims D."/>
            <person name="Meincke L."/>
            <person name="Glavina Del Rio T."/>
            <person name="Tice H."/>
            <person name="Copeland A."/>
            <person name="Cheng J.F."/>
            <person name="Lucas S."/>
            <person name="Chen F."/>
            <person name="Nolan M."/>
            <person name="Bruce D."/>
            <person name="Goodwin L."/>
            <person name="Pitluck S."/>
            <person name="Ivanova N."/>
            <person name="Mavromatis K."/>
            <person name="Mikhailova N."/>
            <person name="Pati A."/>
            <person name="Chen A."/>
            <person name="Palaniappan K."/>
            <person name="Land M."/>
            <person name="Hauser L."/>
            <person name="Chang Y.J."/>
            <person name="Jeffries C.D."/>
            <person name="Chain P."/>
            <person name="Saunders E."/>
            <person name="Brettin T."/>
            <person name="Detter J.C."/>
            <person name="Goker M."/>
            <person name="Bristow J."/>
            <person name="Eisen J.A."/>
            <person name="Markowitz V."/>
            <person name="Hugenholtz P."/>
            <person name="Kyrpides N.C."/>
            <person name="Klenk H.P."/>
            <person name="Han C."/>
        </authorList>
    </citation>
    <scope>NUCLEOTIDE SEQUENCE [LARGE SCALE GENOMIC DNA]</scope>
    <source>
        <strain evidence="11">ATCC 49208 / DSM 771 / VKM B-1644</strain>
    </source>
</reference>
<comment type="similarity">
    <text evidence="2">Belongs to the HdrA family.</text>
</comment>